<dbReference type="EMBL" id="BAAAFD010000004">
    <property type="protein sequence ID" value="GAA0856641.1"/>
    <property type="molecule type" value="Genomic_DNA"/>
</dbReference>
<organism evidence="1 2">
    <name type="scientific">Aliiglaciecola litoralis</name>
    <dbReference type="NCBI Taxonomy" id="582857"/>
    <lineage>
        <taxon>Bacteria</taxon>
        <taxon>Pseudomonadati</taxon>
        <taxon>Pseudomonadota</taxon>
        <taxon>Gammaproteobacteria</taxon>
        <taxon>Alteromonadales</taxon>
        <taxon>Alteromonadaceae</taxon>
        <taxon>Aliiglaciecola</taxon>
    </lineage>
</organism>
<evidence type="ECO:0000313" key="2">
    <source>
        <dbReference type="Proteomes" id="UP001500359"/>
    </source>
</evidence>
<sequence length="74" mass="8633">MEKYLVCLDYGSGGIWRVVQADSKNSILTHYPELEIADVKPEWMSNQIYQEYCNNPINLEDSSNKFFQAILSQR</sequence>
<dbReference type="RefSeq" id="WP_343859252.1">
    <property type="nucleotide sequence ID" value="NZ_BAAAFD010000004.1"/>
</dbReference>
<protein>
    <recommendedName>
        <fullName evidence="3">Carbohydrate kinase FGGY N-terminal domain-containing protein</fullName>
    </recommendedName>
</protein>
<dbReference type="Proteomes" id="UP001500359">
    <property type="component" value="Unassembled WGS sequence"/>
</dbReference>
<reference evidence="1 2" key="1">
    <citation type="journal article" date="2019" name="Int. J. Syst. Evol. Microbiol.">
        <title>The Global Catalogue of Microorganisms (GCM) 10K type strain sequencing project: providing services to taxonomists for standard genome sequencing and annotation.</title>
        <authorList>
            <consortium name="The Broad Institute Genomics Platform"/>
            <consortium name="The Broad Institute Genome Sequencing Center for Infectious Disease"/>
            <person name="Wu L."/>
            <person name="Ma J."/>
        </authorList>
    </citation>
    <scope>NUCLEOTIDE SEQUENCE [LARGE SCALE GENOMIC DNA]</scope>
    <source>
        <strain evidence="1 2">JCM 15896</strain>
    </source>
</reference>
<proteinExistence type="predicted"/>
<comment type="caution">
    <text evidence="1">The sequence shown here is derived from an EMBL/GenBank/DDBJ whole genome shotgun (WGS) entry which is preliminary data.</text>
</comment>
<keyword evidence="2" id="KW-1185">Reference proteome</keyword>
<gene>
    <name evidence="1" type="ORF">GCM10009114_19400</name>
</gene>
<name>A0ABN1LIX9_9ALTE</name>
<accession>A0ABN1LIX9</accession>
<evidence type="ECO:0008006" key="3">
    <source>
        <dbReference type="Google" id="ProtNLM"/>
    </source>
</evidence>
<evidence type="ECO:0000313" key="1">
    <source>
        <dbReference type="EMBL" id="GAA0856641.1"/>
    </source>
</evidence>